<evidence type="ECO:0000313" key="3">
    <source>
        <dbReference type="Proteomes" id="UP000605568"/>
    </source>
</evidence>
<dbReference type="Proteomes" id="UP000605568">
    <property type="component" value="Unassembled WGS sequence"/>
</dbReference>
<dbReference type="CDD" id="cd00882">
    <property type="entry name" value="Ras_like_GTPase"/>
    <property type="match status" value="1"/>
</dbReference>
<dbReference type="PANTHER" id="PTHR46844">
    <property type="entry name" value="SLR5058 PROTEIN"/>
    <property type="match status" value="1"/>
</dbReference>
<dbReference type="EMBL" id="BNAR01000031">
    <property type="protein sequence ID" value="GHH63336.1"/>
    <property type="molecule type" value="Genomic_DNA"/>
</dbReference>
<evidence type="ECO:0000313" key="2">
    <source>
        <dbReference type="EMBL" id="GHH63336.1"/>
    </source>
</evidence>
<sequence>MTAIATVVADLAETAVRWVSASSVPMSGLVRRRVEDYLRGPACASLLELLCQLDYTEEGKFYQSVDRGELAEAFRREFQRAVRHEGARSADFASSLWSVIEQDVPYRAVDSRDRIRITVTGPDRPIAERLGLAADIGRLAAARATGEVIRAATARVHGRLVMPHSKADFRFPVDQIYVPRKLRCGDCPVDEDEVAERRFVVVGNPGAGKSTFIRRLLHRAVLVPLLVQLKQHQKPAGDFVTIIAEELRTLTQRVEDPRHVADLLDAGEALVVFDGLDEVGDIQARRAAVAAIEAFAARFPLARVVVTCRQESYPVAKLDATTFPVHLLPDFEPDQVARYVRTWFGLVYAPARAKAFLRDSEHLADLRSNPLMLSLLCMLYQNDGYIPENAADVYRECSELMLVRWDALSQVPSVIRSVKFAKFLVQELAQHFFFALNGRGDEGEKTLERLVVAHLREREEEGRQSYHQQAREFLDYCAERAWVLTQVDTSLDGERRFGFTHRTFMEYYTACYVLCAEETAEEIVDCLLPMITSGKSMVVPQIALQLYDSYRADGGDVCIGLMLQKVRRDPKVTTFCVTFLEHNNLRRATAESLLEHAFWLLGHTGDERLLAALKAARRVKRTRTADVGRAVLARAEPGSDLRLGAALAVRVPSLAYEVRLGEARHGLLSATEFVRAHGIRAAVYTRLPGVDGYVPGPAVKSYGDSWIANDLFRHLQTCWHLVLPLPASALPALGEEVRRTDRAAAAASRIPGPLMLAAIIEAAIAGPSPELARRLLELCPVGAELEPFRAMVGRWGRGEAEFVDSNR</sequence>
<comment type="caution">
    <text evidence="2">The sequence shown here is derived from an EMBL/GenBank/DDBJ whole genome shotgun (WGS) entry which is preliminary data.</text>
</comment>
<dbReference type="PANTHER" id="PTHR46844:SF1">
    <property type="entry name" value="SLR5058 PROTEIN"/>
    <property type="match status" value="1"/>
</dbReference>
<protein>
    <recommendedName>
        <fullName evidence="1">NACHT domain-containing protein</fullName>
    </recommendedName>
</protein>
<dbReference type="Gene3D" id="3.40.50.300">
    <property type="entry name" value="P-loop containing nucleotide triphosphate hydrolases"/>
    <property type="match status" value="1"/>
</dbReference>
<dbReference type="Pfam" id="PF05729">
    <property type="entry name" value="NACHT"/>
    <property type="match status" value="1"/>
</dbReference>
<dbReference type="InterPro" id="IPR007111">
    <property type="entry name" value="NACHT_NTPase"/>
</dbReference>
<accession>A0ABQ3MWV5</accession>
<dbReference type="SUPFAM" id="SSF52540">
    <property type="entry name" value="P-loop containing nucleoside triphosphate hydrolases"/>
    <property type="match status" value="1"/>
</dbReference>
<reference evidence="3" key="1">
    <citation type="journal article" date="2019" name="Int. J. Syst. Evol. Microbiol.">
        <title>The Global Catalogue of Microorganisms (GCM) 10K type strain sequencing project: providing services to taxonomists for standard genome sequencing and annotation.</title>
        <authorList>
            <consortium name="The Broad Institute Genomics Platform"/>
            <consortium name="The Broad Institute Genome Sequencing Center for Infectious Disease"/>
            <person name="Wu L."/>
            <person name="Ma J."/>
        </authorList>
    </citation>
    <scope>NUCLEOTIDE SEQUENCE [LARGE SCALE GENOMIC DNA]</scope>
    <source>
        <strain evidence="3">CGMCC 4.7367</strain>
    </source>
</reference>
<organism evidence="2 3">
    <name type="scientific">Lentzea cavernae</name>
    <dbReference type="NCBI Taxonomy" id="2020703"/>
    <lineage>
        <taxon>Bacteria</taxon>
        <taxon>Bacillati</taxon>
        <taxon>Actinomycetota</taxon>
        <taxon>Actinomycetes</taxon>
        <taxon>Pseudonocardiales</taxon>
        <taxon>Pseudonocardiaceae</taxon>
        <taxon>Lentzea</taxon>
    </lineage>
</organism>
<feature type="domain" description="NACHT" evidence="1">
    <location>
        <begin position="198"/>
        <end position="344"/>
    </location>
</feature>
<evidence type="ECO:0000259" key="1">
    <source>
        <dbReference type="Pfam" id="PF05729"/>
    </source>
</evidence>
<dbReference type="InterPro" id="IPR027417">
    <property type="entry name" value="P-loop_NTPase"/>
</dbReference>
<keyword evidence="3" id="KW-1185">Reference proteome</keyword>
<gene>
    <name evidence="2" type="ORF">GCM10017774_92320</name>
</gene>
<name>A0ABQ3MWV5_9PSEU</name>
<dbReference type="RefSeq" id="WP_191305787.1">
    <property type="nucleotide sequence ID" value="NZ_BNAR01000031.1"/>
</dbReference>
<proteinExistence type="predicted"/>